<dbReference type="EMBL" id="ABWL02000023">
    <property type="protein sequence ID" value="EFE06370.1"/>
    <property type="molecule type" value="Genomic_DNA"/>
</dbReference>
<sequence>MTRPYSPVAHTTSGNFFICEALWRINTRDCKACIFWEGHTQKCPEALTLAGLVT</sequence>
<comment type="caution">
    <text evidence="1">The sequence shown here is derived from an EMBL/GenBank/DDBJ whole genome shotgun (WGS) entry which is preliminary data.</text>
</comment>
<protein>
    <submittedName>
        <fullName evidence="1">Uncharacterized protein</fullName>
    </submittedName>
</protein>
<reference evidence="1 2" key="1">
    <citation type="submission" date="2010-02" db="EMBL/GenBank/DDBJ databases">
        <authorList>
            <person name="Weinstock G."/>
            <person name="Sodergren E."/>
            <person name="Clifton S."/>
            <person name="Fulton L."/>
            <person name="Fulton B."/>
            <person name="Courtney L."/>
            <person name="Fronick C."/>
            <person name="Harrison M."/>
            <person name="Strong C."/>
            <person name="Farmer C."/>
            <person name="Delahaunty K."/>
            <person name="Markovic C."/>
            <person name="Hall O."/>
            <person name="Minx P."/>
            <person name="Tomlinson C."/>
            <person name="Mitreva M."/>
            <person name="Nelson J."/>
            <person name="Hou S."/>
            <person name="Wollam A."/>
            <person name="Pepin K.H."/>
            <person name="Johnson M."/>
            <person name="Bhonagiri V."/>
            <person name="Zhang X."/>
            <person name="Suruliraj S."/>
            <person name="Warren W."/>
            <person name="Chinwalla A."/>
            <person name="Mardis E.R."/>
            <person name="Wilson R.K."/>
        </authorList>
    </citation>
    <scope>NUCLEOTIDE SEQUENCE [LARGE SCALE GENOMIC DNA]</scope>
    <source>
        <strain evidence="1 2">ATCC 29220</strain>
    </source>
</reference>
<accession>D4BIX6</accession>
<proteinExistence type="predicted"/>
<organism evidence="1 2">
    <name type="scientific">Citrobacter youngae ATCC 29220</name>
    <dbReference type="NCBI Taxonomy" id="500640"/>
    <lineage>
        <taxon>Bacteria</taxon>
        <taxon>Pseudomonadati</taxon>
        <taxon>Pseudomonadota</taxon>
        <taxon>Gammaproteobacteria</taxon>
        <taxon>Enterobacterales</taxon>
        <taxon>Enterobacteriaceae</taxon>
        <taxon>Citrobacter</taxon>
        <taxon>Citrobacter freundii complex</taxon>
    </lineage>
</organism>
<evidence type="ECO:0000313" key="2">
    <source>
        <dbReference type="Proteomes" id="UP000003880"/>
    </source>
</evidence>
<evidence type="ECO:0000313" key="1">
    <source>
        <dbReference type="EMBL" id="EFE06370.1"/>
    </source>
</evidence>
<name>D4BIX6_9ENTR</name>
<dbReference type="HOGENOM" id="CLU_3041812_0_0_6"/>
<dbReference type="AlphaFoldDB" id="D4BIX6"/>
<dbReference type="Proteomes" id="UP000003880">
    <property type="component" value="Unassembled WGS sequence"/>
</dbReference>
<gene>
    <name evidence="1" type="ORF">CIT292_10493</name>
</gene>